<gene>
    <name evidence="2" type="ORF">BD310DRAFT_815370</name>
</gene>
<dbReference type="Proteomes" id="UP000292082">
    <property type="component" value="Unassembled WGS sequence"/>
</dbReference>
<protein>
    <submittedName>
        <fullName evidence="2">Uncharacterized protein</fullName>
    </submittedName>
</protein>
<evidence type="ECO:0000313" key="2">
    <source>
        <dbReference type="EMBL" id="TBU60353.1"/>
    </source>
</evidence>
<name>A0A4Q9PZV0_9APHY</name>
<evidence type="ECO:0000256" key="1">
    <source>
        <dbReference type="SAM" id="Coils"/>
    </source>
</evidence>
<organism evidence="2 3">
    <name type="scientific">Dichomitus squalens</name>
    <dbReference type="NCBI Taxonomy" id="114155"/>
    <lineage>
        <taxon>Eukaryota</taxon>
        <taxon>Fungi</taxon>
        <taxon>Dikarya</taxon>
        <taxon>Basidiomycota</taxon>
        <taxon>Agaricomycotina</taxon>
        <taxon>Agaricomycetes</taxon>
        <taxon>Polyporales</taxon>
        <taxon>Polyporaceae</taxon>
        <taxon>Dichomitus</taxon>
    </lineage>
</organism>
<keyword evidence="3" id="KW-1185">Reference proteome</keyword>
<sequence>MLSRTRELLDRAKERVAMLEVNISSAKARNRSSPQRARQTELERMSWQRSENYITLSKTAGGLRFRKVSLILMFISKPCISLMA</sequence>
<keyword evidence="1" id="KW-0175">Coiled coil</keyword>
<feature type="coiled-coil region" evidence="1">
    <location>
        <begin position="2"/>
        <end position="29"/>
    </location>
</feature>
<accession>A0A4Q9PZV0</accession>
<dbReference type="AlphaFoldDB" id="A0A4Q9PZV0"/>
<dbReference type="EMBL" id="ML145105">
    <property type="protein sequence ID" value="TBU60353.1"/>
    <property type="molecule type" value="Genomic_DNA"/>
</dbReference>
<proteinExistence type="predicted"/>
<evidence type="ECO:0000313" key="3">
    <source>
        <dbReference type="Proteomes" id="UP000292082"/>
    </source>
</evidence>
<reference evidence="2 3" key="1">
    <citation type="submission" date="2019-01" db="EMBL/GenBank/DDBJ databases">
        <title>Draft genome sequences of three monokaryotic isolates of the white-rot basidiomycete fungus Dichomitus squalens.</title>
        <authorList>
            <consortium name="DOE Joint Genome Institute"/>
            <person name="Lopez S.C."/>
            <person name="Andreopoulos B."/>
            <person name="Pangilinan J."/>
            <person name="Lipzen A."/>
            <person name="Riley R."/>
            <person name="Ahrendt S."/>
            <person name="Ng V."/>
            <person name="Barry K."/>
            <person name="Daum C."/>
            <person name="Grigoriev I.V."/>
            <person name="Hilden K.S."/>
            <person name="Makela M.R."/>
            <person name="de Vries R.P."/>
        </authorList>
    </citation>
    <scope>NUCLEOTIDE SEQUENCE [LARGE SCALE GENOMIC DNA]</scope>
    <source>
        <strain evidence="2 3">CBS 464.89</strain>
    </source>
</reference>